<comment type="caution">
    <text evidence="9">The sequence shown here is derived from an EMBL/GenBank/DDBJ whole genome shotgun (WGS) entry which is preliminary data.</text>
</comment>
<reference evidence="9 10" key="1">
    <citation type="submission" date="2017-04" db="EMBL/GenBank/DDBJ databases">
        <title>Draft genome sequence of Zooshikella ganghwensis VG4 isolated from Red Sea sediments.</title>
        <authorList>
            <person name="Rehman Z."/>
            <person name="Alam I."/>
            <person name="Kamau A."/>
            <person name="Bajic V."/>
            <person name="Leiknes T."/>
        </authorList>
    </citation>
    <scope>NUCLEOTIDE SEQUENCE [LARGE SCALE GENOMIC DNA]</scope>
    <source>
        <strain evidence="9 10">VG4</strain>
    </source>
</reference>
<feature type="transmembrane region" description="Helical" evidence="6">
    <location>
        <begin position="191"/>
        <end position="210"/>
    </location>
</feature>
<keyword evidence="6" id="KW-0812">Transmembrane</keyword>
<dbReference type="Gene3D" id="1.10.287.950">
    <property type="entry name" value="Methyl-accepting chemotaxis protein"/>
    <property type="match status" value="1"/>
</dbReference>
<organism evidence="9 10">
    <name type="scientific">Zooshikella ganghwensis</name>
    <dbReference type="NCBI Taxonomy" id="202772"/>
    <lineage>
        <taxon>Bacteria</taxon>
        <taxon>Pseudomonadati</taxon>
        <taxon>Pseudomonadota</taxon>
        <taxon>Gammaproteobacteria</taxon>
        <taxon>Oceanospirillales</taxon>
        <taxon>Zooshikellaceae</taxon>
        <taxon>Zooshikella</taxon>
    </lineage>
</organism>
<dbReference type="AlphaFoldDB" id="A0A4P9VRH2"/>
<dbReference type="PANTHER" id="PTHR32089">
    <property type="entry name" value="METHYL-ACCEPTING CHEMOTAXIS PROTEIN MCPB"/>
    <property type="match status" value="1"/>
</dbReference>
<keyword evidence="3 5" id="KW-0807">Transducer</keyword>
<evidence type="ECO:0000313" key="10">
    <source>
        <dbReference type="Proteomes" id="UP000257039"/>
    </source>
</evidence>
<feature type="transmembrane region" description="Helical" evidence="6">
    <location>
        <begin position="12"/>
        <end position="32"/>
    </location>
</feature>
<dbReference type="PROSITE" id="PS50111">
    <property type="entry name" value="CHEMOTAXIS_TRANSDUC_2"/>
    <property type="match status" value="1"/>
</dbReference>
<keyword evidence="10" id="KW-1185">Reference proteome</keyword>
<dbReference type="Pfam" id="PF00015">
    <property type="entry name" value="MCPsignal"/>
    <property type="match status" value="1"/>
</dbReference>
<protein>
    <submittedName>
        <fullName evidence="9">Methyl-accepting chemotaxis protein</fullName>
    </submittedName>
</protein>
<name>A0A4P9VRH2_9GAMM</name>
<sequence>MGWFKKSLLAKVYFIPFLVGAILLALSAFSLWQTNNALKEYNTLIDEDFYHSQQIDHLNLLFKRQVQEWKNVLLRGHNSSDRQKYWQAFEKQQQNIQQIAKELQPHLTEKEMANELKSFIQTHQTLFSKYQQAYNTFTQGDNDYKAADKEVRGLDREPSALLEGLQNKLSDNSKSKSALLASSSLTLSNSLFITTLVVLIISLSVAFLWLKALLIKPLRALSNHLFALESGNLEFNSELKPREDELGLVSKSVIKLQASLKNTTDSLKAVLQSLKQSSRSLSHISQDISRGINEQHLRTDQVATAMNEMSATAHEVAQHAANAAEAATNADNSAQSTMGIMNNTIETINDMSKEVSNTSDVIQRLEEESKSIGTVLDVIRGIAEQTNLLALNAAIEAARAGDQGRGFAVVADEVRTLAQRTQQSTAEIQDIIANVQNGAHDAVAAIERGRNQTTEGVEKVTKAGESLQTITHAVEEIRDMNQQIATAAEEQTSVAEDISQNLHEITDIASTNSKNADKTAENSHNLEDLAKKLEELVVQLAK</sequence>
<dbReference type="GO" id="GO:0006935">
    <property type="term" value="P:chemotaxis"/>
    <property type="evidence" value="ECO:0007669"/>
    <property type="project" value="InterPro"/>
</dbReference>
<gene>
    <name evidence="9" type="ORF">B9G39_19120</name>
</gene>
<dbReference type="SMART" id="SM00283">
    <property type="entry name" value="MA"/>
    <property type="match status" value="1"/>
</dbReference>
<dbReference type="PRINTS" id="PR00260">
    <property type="entry name" value="CHEMTRNSDUCR"/>
</dbReference>
<comment type="subcellular location">
    <subcellularLocation>
        <location evidence="1">Cell inner membrane</location>
        <topology evidence="1">Multi-pass membrane protein</topology>
    </subcellularLocation>
</comment>
<accession>A0A4P9VRH2</accession>
<evidence type="ECO:0000259" key="7">
    <source>
        <dbReference type="PROSITE" id="PS50111"/>
    </source>
</evidence>
<keyword evidence="2" id="KW-1003">Cell membrane</keyword>
<evidence type="ECO:0000256" key="5">
    <source>
        <dbReference type="PROSITE-ProRule" id="PRU00284"/>
    </source>
</evidence>
<dbReference type="Proteomes" id="UP000257039">
    <property type="component" value="Unassembled WGS sequence"/>
</dbReference>
<dbReference type="InterPro" id="IPR004090">
    <property type="entry name" value="Chemotax_Me-accpt_rcpt"/>
</dbReference>
<keyword evidence="6" id="KW-1133">Transmembrane helix</keyword>
<evidence type="ECO:0000259" key="8">
    <source>
        <dbReference type="PROSITE" id="PS50192"/>
    </source>
</evidence>
<dbReference type="GO" id="GO:0004888">
    <property type="term" value="F:transmembrane signaling receptor activity"/>
    <property type="evidence" value="ECO:0007669"/>
    <property type="project" value="InterPro"/>
</dbReference>
<feature type="domain" description="T-SNARE coiled-coil homology" evidence="8">
    <location>
        <begin position="465"/>
        <end position="519"/>
    </location>
</feature>
<evidence type="ECO:0000256" key="4">
    <source>
        <dbReference type="ARBA" id="ARBA00029447"/>
    </source>
</evidence>
<evidence type="ECO:0000313" key="9">
    <source>
        <dbReference type="EMBL" id="RDH45389.1"/>
    </source>
</evidence>
<dbReference type="GO" id="GO:0007165">
    <property type="term" value="P:signal transduction"/>
    <property type="evidence" value="ECO:0007669"/>
    <property type="project" value="UniProtKB-KW"/>
</dbReference>
<keyword evidence="2" id="KW-0997">Cell inner membrane</keyword>
<dbReference type="InterPro" id="IPR004089">
    <property type="entry name" value="MCPsignal_dom"/>
</dbReference>
<dbReference type="EMBL" id="NDXW01000001">
    <property type="protein sequence ID" value="RDH45389.1"/>
    <property type="molecule type" value="Genomic_DNA"/>
</dbReference>
<dbReference type="SUPFAM" id="SSF58104">
    <property type="entry name" value="Methyl-accepting chemotaxis protein (MCP) signaling domain"/>
    <property type="match status" value="1"/>
</dbReference>
<dbReference type="PANTHER" id="PTHR32089:SF120">
    <property type="entry name" value="METHYL-ACCEPTING CHEMOTAXIS PROTEIN TLPQ"/>
    <property type="match status" value="1"/>
</dbReference>
<evidence type="ECO:0000256" key="2">
    <source>
        <dbReference type="ARBA" id="ARBA00022519"/>
    </source>
</evidence>
<keyword evidence="6" id="KW-0472">Membrane</keyword>
<feature type="domain" description="Methyl-accepting transducer" evidence="7">
    <location>
        <begin position="270"/>
        <end position="506"/>
    </location>
</feature>
<dbReference type="InterPro" id="IPR000727">
    <property type="entry name" value="T_SNARE_dom"/>
</dbReference>
<proteinExistence type="inferred from homology"/>
<comment type="similarity">
    <text evidence="4">Belongs to the methyl-accepting chemotaxis (MCP) protein family.</text>
</comment>
<evidence type="ECO:0000256" key="1">
    <source>
        <dbReference type="ARBA" id="ARBA00004429"/>
    </source>
</evidence>
<evidence type="ECO:0000256" key="6">
    <source>
        <dbReference type="SAM" id="Phobius"/>
    </source>
</evidence>
<dbReference type="RefSeq" id="WP_094788360.1">
    <property type="nucleotide sequence ID" value="NZ_NDXW01000001.1"/>
</dbReference>
<dbReference type="FunFam" id="1.10.287.950:FF:000001">
    <property type="entry name" value="Methyl-accepting chemotaxis sensory transducer"/>
    <property type="match status" value="1"/>
</dbReference>
<evidence type="ECO:0000256" key="3">
    <source>
        <dbReference type="ARBA" id="ARBA00023224"/>
    </source>
</evidence>
<dbReference type="GO" id="GO:0005886">
    <property type="term" value="C:plasma membrane"/>
    <property type="evidence" value="ECO:0007669"/>
    <property type="project" value="UniProtKB-SubCell"/>
</dbReference>
<dbReference type="CDD" id="cd11386">
    <property type="entry name" value="MCP_signal"/>
    <property type="match status" value="1"/>
</dbReference>
<dbReference type="PROSITE" id="PS50192">
    <property type="entry name" value="T_SNARE"/>
    <property type="match status" value="1"/>
</dbReference>